<dbReference type="AlphaFoldDB" id="A0A183KIS0"/>
<dbReference type="Proteomes" id="UP000279833">
    <property type="component" value="Unassembled WGS sequence"/>
</dbReference>
<sequence length="33" mass="3872">MVYHLQDLKNSQVLHPYDYGPHLNMFCSVSVHV</sequence>
<protein>
    <submittedName>
        <fullName evidence="1 3">Uncharacterized protein</fullName>
    </submittedName>
</protein>
<evidence type="ECO:0000313" key="1">
    <source>
        <dbReference type="EMBL" id="VDP57886.1"/>
    </source>
</evidence>
<proteinExistence type="predicted"/>
<evidence type="ECO:0000313" key="3">
    <source>
        <dbReference type="WBParaSite" id="SCUD_0001492901-mRNA-1"/>
    </source>
</evidence>
<evidence type="ECO:0000313" key="2">
    <source>
        <dbReference type="Proteomes" id="UP000279833"/>
    </source>
</evidence>
<reference evidence="1 2" key="2">
    <citation type="submission" date="2018-11" db="EMBL/GenBank/DDBJ databases">
        <authorList>
            <consortium name="Pathogen Informatics"/>
        </authorList>
    </citation>
    <scope>NUCLEOTIDE SEQUENCE [LARGE SCALE GENOMIC DNA]</scope>
    <source>
        <strain evidence="1">Dakar</strain>
        <strain evidence="2">Dakar, Senegal</strain>
    </source>
</reference>
<accession>A0A183KIS0</accession>
<dbReference type="WBParaSite" id="SCUD_0001492901-mRNA-1">
    <property type="protein sequence ID" value="SCUD_0001492901-mRNA-1"/>
    <property type="gene ID" value="SCUD_0001492901"/>
</dbReference>
<reference evidence="3" key="1">
    <citation type="submission" date="2016-06" db="UniProtKB">
        <authorList>
            <consortium name="WormBaseParasite"/>
        </authorList>
    </citation>
    <scope>IDENTIFICATION</scope>
</reference>
<dbReference type="EMBL" id="UZAK01037142">
    <property type="protein sequence ID" value="VDP57886.1"/>
    <property type="molecule type" value="Genomic_DNA"/>
</dbReference>
<organism evidence="3">
    <name type="scientific">Schistosoma curassoni</name>
    <dbReference type="NCBI Taxonomy" id="6186"/>
    <lineage>
        <taxon>Eukaryota</taxon>
        <taxon>Metazoa</taxon>
        <taxon>Spiralia</taxon>
        <taxon>Lophotrochozoa</taxon>
        <taxon>Platyhelminthes</taxon>
        <taxon>Trematoda</taxon>
        <taxon>Digenea</taxon>
        <taxon>Strigeidida</taxon>
        <taxon>Schistosomatoidea</taxon>
        <taxon>Schistosomatidae</taxon>
        <taxon>Schistosoma</taxon>
    </lineage>
</organism>
<keyword evidence="2" id="KW-1185">Reference proteome</keyword>
<name>A0A183KIS0_9TREM</name>
<gene>
    <name evidence="1" type="ORF">SCUD_LOCUS14926</name>
</gene>